<dbReference type="Proteomes" id="UP000637628">
    <property type="component" value="Unassembled WGS sequence"/>
</dbReference>
<name>A0ABQ3YVN7_9ACTN</name>
<evidence type="ECO:0000256" key="1">
    <source>
        <dbReference type="ARBA" id="ARBA00008725"/>
    </source>
</evidence>
<dbReference type="EMBL" id="BOML01000025">
    <property type="protein sequence ID" value="GIE01653.1"/>
    <property type="molecule type" value="Genomic_DNA"/>
</dbReference>
<dbReference type="InterPro" id="IPR024370">
    <property type="entry name" value="PBP_domain"/>
</dbReference>
<keyword evidence="3 4" id="KW-0592">Phosphate transport</keyword>
<accession>A0ABQ3YVN7</accession>
<evidence type="ECO:0000256" key="4">
    <source>
        <dbReference type="PIRNR" id="PIRNR002756"/>
    </source>
</evidence>
<dbReference type="InterPro" id="IPR005673">
    <property type="entry name" value="ABC_phos-bd_PstS"/>
</dbReference>
<keyword evidence="2 4" id="KW-0813">Transport</keyword>
<dbReference type="PIRSF" id="PIRSF002756">
    <property type="entry name" value="PstS"/>
    <property type="match status" value="1"/>
</dbReference>
<proteinExistence type="inferred from homology"/>
<organism evidence="6 7">
    <name type="scientific">Paractinoplanes durhamensis</name>
    <dbReference type="NCBI Taxonomy" id="113563"/>
    <lineage>
        <taxon>Bacteria</taxon>
        <taxon>Bacillati</taxon>
        <taxon>Actinomycetota</taxon>
        <taxon>Actinomycetes</taxon>
        <taxon>Micromonosporales</taxon>
        <taxon>Micromonosporaceae</taxon>
        <taxon>Paractinoplanes</taxon>
    </lineage>
</organism>
<evidence type="ECO:0000256" key="2">
    <source>
        <dbReference type="ARBA" id="ARBA00022448"/>
    </source>
</evidence>
<dbReference type="PANTHER" id="PTHR42996:SF1">
    <property type="entry name" value="PHOSPHATE-BINDING PROTEIN PSTS"/>
    <property type="match status" value="1"/>
</dbReference>
<evidence type="ECO:0000313" key="6">
    <source>
        <dbReference type="EMBL" id="GIE01653.1"/>
    </source>
</evidence>
<dbReference type="SUPFAM" id="SSF53850">
    <property type="entry name" value="Periplasmic binding protein-like II"/>
    <property type="match status" value="1"/>
</dbReference>
<comment type="caution">
    <text evidence="6">The sequence shown here is derived from an EMBL/GenBank/DDBJ whole genome shotgun (WGS) entry which is preliminary data.</text>
</comment>
<feature type="domain" description="PBP" evidence="5">
    <location>
        <begin position="77"/>
        <end position="367"/>
    </location>
</feature>
<sequence length="398" mass="41181">MFRGLVFRGLVFRGLAFRGLAFRWFAFRWFALRPMALWLSPSDLRPKGNLMKLRALGMVALVALAGCDSAPSEAAPAISCAAGKIAGQGSSAQANAVSAWIRNYQVSCADATVEYASVGSGAGLDAFIAGTGDFAGTDSALSAENQPKANARCGSGPAIHLPMVVGPIALAYNVAGVGDLRLAPDTIARIFNGRITAWNDPEIIRDNPGAVLPATPIRTVHRSDNSGTTDNFTKFLAARAAADWPHGSGSAWKAPGGSAQKGSNRVVSTIERSDGAIGYVEASYARFHNLPIASVGNAAGTLVPLSDEAAGSMVADAKITGTGGDLKLAIDYATTSAGAYPLVLVTYEVVCKTGTPDLVKSFLTYASSTAGQQAATRLGYAPLPDKLRDQVAAAVETL</sequence>
<reference evidence="6 7" key="1">
    <citation type="submission" date="2021-01" db="EMBL/GenBank/DDBJ databases">
        <title>Whole genome shotgun sequence of Actinoplanes durhamensis NBRC 14914.</title>
        <authorList>
            <person name="Komaki H."/>
            <person name="Tamura T."/>
        </authorList>
    </citation>
    <scope>NUCLEOTIDE SEQUENCE [LARGE SCALE GENOMIC DNA]</scope>
    <source>
        <strain evidence="6 7">NBRC 14914</strain>
    </source>
</reference>
<evidence type="ECO:0000259" key="5">
    <source>
        <dbReference type="Pfam" id="PF12849"/>
    </source>
</evidence>
<protein>
    <recommendedName>
        <fullName evidence="4">Phosphate-binding protein</fullName>
    </recommendedName>
</protein>
<dbReference type="CDD" id="cd13565">
    <property type="entry name" value="PBP2_PstS"/>
    <property type="match status" value="1"/>
</dbReference>
<evidence type="ECO:0000256" key="3">
    <source>
        <dbReference type="ARBA" id="ARBA00022592"/>
    </source>
</evidence>
<dbReference type="Gene3D" id="3.40.190.10">
    <property type="entry name" value="Periplasmic binding protein-like II"/>
    <property type="match status" value="2"/>
</dbReference>
<evidence type="ECO:0000313" key="7">
    <source>
        <dbReference type="Proteomes" id="UP000637628"/>
    </source>
</evidence>
<gene>
    <name evidence="6" type="ORF">Adu01nite_30030</name>
</gene>
<keyword evidence="7" id="KW-1185">Reference proteome</keyword>
<dbReference type="NCBIfam" id="TIGR00975">
    <property type="entry name" value="3a0107s03"/>
    <property type="match status" value="1"/>
</dbReference>
<dbReference type="PANTHER" id="PTHR42996">
    <property type="entry name" value="PHOSPHATE-BINDING PROTEIN PSTS"/>
    <property type="match status" value="1"/>
</dbReference>
<dbReference type="Pfam" id="PF12849">
    <property type="entry name" value="PBP_like_2"/>
    <property type="match status" value="1"/>
</dbReference>
<dbReference type="InterPro" id="IPR050962">
    <property type="entry name" value="Phosphate-bind_PstS"/>
</dbReference>
<comment type="similarity">
    <text evidence="1 4">Belongs to the PstS family.</text>
</comment>